<dbReference type="AlphaFoldDB" id="A0A1F7UNQ3"/>
<dbReference type="Proteomes" id="UP000176897">
    <property type="component" value="Unassembled WGS sequence"/>
</dbReference>
<comment type="catalytic activity">
    <reaction evidence="10">
        <text>RNA(n) + a ribonucleoside 5'-triphosphate = RNA(n+1) + diphosphate</text>
        <dbReference type="Rhea" id="RHEA:21248"/>
        <dbReference type="Rhea" id="RHEA-COMP:14527"/>
        <dbReference type="Rhea" id="RHEA-COMP:17342"/>
        <dbReference type="ChEBI" id="CHEBI:33019"/>
        <dbReference type="ChEBI" id="CHEBI:61557"/>
        <dbReference type="ChEBI" id="CHEBI:140395"/>
        <dbReference type="EC" id="2.7.7.6"/>
    </reaction>
</comment>
<name>A0A1F7UNQ3_9BACT</name>
<evidence type="ECO:0000313" key="14">
    <source>
        <dbReference type="Proteomes" id="UP000176897"/>
    </source>
</evidence>
<evidence type="ECO:0000256" key="6">
    <source>
        <dbReference type="ARBA" id="ARBA00022695"/>
    </source>
</evidence>
<comment type="caution">
    <text evidence="13">The sequence shown here is derived from an EMBL/GenBank/DDBJ whole genome shotgun (WGS) entry which is preliminary data.</text>
</comment>
<evidence type="ECO:0000256" key="3">
    <source>
        <dbReference type="ARBA" id="ARBA00015972"/>
    </source>
</evidence>
<evidence type="ECO:0000256" key="7">
    <source>
        <dbReference type="ARBA" id="ARBA00023163"/>
    </source>
</evidence>
<dbReference type="NCBIfam" id="NF003519">
    <property type="entry name" value="PRK05182.2-5"/>
    <property type="match status" value="1"/>
</dbReference>
<dbReference type="Gene3D" id="2.170.120.12">
    <property type="entry name" value="DNA-directed RNA polymerase, insert domain"/>
    <property type="match status" value="1"/>
</dbReference>
<evidence type="ECO:0000259" key="12">
    <source>
        <dbReference type="SMART" id="SM00662"/>
    </source>
</evidence>
<dbReference type="NCBIfam" id="TIGR02027">
    <property type="entry name" value="rpoA"/>
    <property type="match status" value="1"/>
</dbReference>
<dbReference type="EC" id="2.7.7.6" evidence="2"/>
<dbReference type="InterPro" id="IPR036643">
    <property type="entry name" value="RNApol_insert_sf"/>
</dbReference>
<gene>
    <name evidence="13" type="ORF">A3B21_00850</name>
</gene>
<dbReference type="EMBL" id="MGEJ01000021">
    <property type="protein sequence ID" value="OGL79923.1"/>
    <property type="molecule type" value="Genomic_DNA"/>
</dbReference>
<evidence type="ECO:0000256" key="2">
    <source>
        <dbReference type="ARBA" id="ARBA00012418"/>
    </source>
</evidence>
<dbReference type="GO" id="GO:0005737">
    <property type="term" value="C:cytoplasm"/>
    <property type="evidence" value="ECO:0007669"/>
    <property type="project" value="UniProtKB-ARBA"/>
</dbReference>
<keyword evidence="5" id="KW-0808">Transferase</keyword>
<proteinExistence type="inferred from homology"/>
<dbReference type="GO" id="GO:0000428">
    <property type="term" value="C:DNA-directed RNA polymerase complex"/>
    <property type="evidence" value="ECO:0007669"/>
    <property type="project" value="UniProtKB-KW"/>
</dbReference>
<dbReference type="InterPro" id="IPR011263">
    <property type="entry name" value="DNA-dir_RNA_pol_RpoA/D/Rpb3"/>
</dbReference>
<dbReference type="Pfam" id="PF01193">
    <property type="entry name" value="RNA_pol_L"/>
    <property type="match status" value="1"/>
</dbReference>
<keyword evidence="4 13" id="KW-0240">DNA-directed RNA polymerase</keyword>
<dbReference type="STRING" id="1802401.A3B21_00850"/>
<feature type="region of interest" description="Disordered" evidence="11">
    <location>
        <begin position="234"/>
        <end position="260"/>
    </location>
</feature>
<sequence length="260" mass="28286">MEQLLLPTHVEVIKDKDPRKATLVVEPCHPGYGTTVGNALRRVLLSSLPGAAVTAIKIHGTDHEFGAVPNVKEDVVQIILNIKQLRLKVFSAEPVRLTLTADGEREVTAADIAPNADVEISNPDLHIATLTNKDGKFSMELFVRQGRGYVPIEERDEEKKEIGVIAIDSVFTPMRSVGYRVEDVRVGQKTNYDKLMLSIETDGTIDPAGAVSQATQILLDHFNLVKGMEVTGGAGKKRAKKAEKEEPEAANESAITETAV</sequence>
<dbReference type="InterPro" id="IPR011262">
    <property type="entry name" value="DNA-dir_RNA_pol_insert"/>
</dbReference>
<dbReference type="GO" id="GO:0003899">
    <property type="term" value="F:DNA-directed RNA polymerase activity"/>
    <property type="evidence" value="ECO:0007669"/>
    <property type="project" value="UniProtKB-EC"/>
</dbReference>
<protein>
    <recommendedName>
        <fullName evidence="3">DNA-directed RNA polymerase subunit alpha</fullName>
        <ecNumber evidence="2">2.7.7.6</ecNumber>
    </recommendedName>
    <alternativeName>
        <fullName evidence="9">RNA polymerase subunit alpha</fullName>
    </alternativeName>
    <alternativeName>
        <fullName evidence="8">Transcriptase subunit alpha</fullName>
    </alternativeName>
</protein>
<evidence type="ECO:0000256" key="11">
    <source>
        <dbReference type="SAM" id="MobiDB-lite"/>
    </source>
</evidence>
<dbReference type="SMART" id="SM00662">
    <property type="entry name" value="RPOLD"/>
    <property type="match status" value="1"/>
</dbReference>
<evidence type="ECO:0000256" key="1">
    <source>
        <dbReference type="ARBA" id="ARBA00007123"/>
    </source>
</evidence>
<dbReference type="GO" id="GO:0006351">
    <property type="term" value="P:DNA-templated transcription"/>
    <property type="evidence" value="ECO:0007669"/>
    <property type="project" value="InterPro"/>
</dbReference>
<evidence type="ECO:0000256" key="5">
    <source>
        <dbReference type="ARBA" id="ARBA00022679"/>
    </source>
</evidence>
<organism evidence="13 14">
    <name type="scientific">Candidatus Uhrbacteria bacterium RIFCSPLOWO2_01_FULL_47_24</name>
    <dbReference type="NCBI Taxonomy" id="1802401"/>
    <lineage>
        <taxon>Bacteria</taxon>
        <taxon>Candidatus Uhriibacteriota</taxon>
    </lineage>
</organism>
<dbReference type="GO" id="GO:0046983">
    <property type="term" value="F:protein dimerization activity"/>
    <property type="evidence" value="ECO:0007669"/>
    <property type="project" value="InterPro"/>
</dbReference>
<evidence type="ECO:0000313" key="13">
    <source>
        <dbReference type="EMBL" id="OGL79923.1"/>
    </source>
</evidence>
<comment type="similarity">
    <text evidence="1">Belongs to the RNA polymerase alpha chain family.</text>
</comment>
<dbReference type="CDD" id="cd06928">
    <property type="entry name" value="RNAP_alpha_NTD"/>
    <property type="match status" value="1"/>
</dbReference>
<dbReference type="InterPro" id="IPR011773">
    <property type="entry name" value="DNA-dir_RpoA"/>
</dbReference>
<evidence type="ECO:0000256" key="10">
    <source>
        <dbReference type="ARBA" id="ARBA00048552"/>
    </source>
</evidence>
<dbReference type="Pfam" id="PF01000">
    <property type="entry name" value="RNA_pol_A_bac"/>
    <property type="match status" value="1"/>
</dbReference>
<dbReference type="GO" id="GO:0003677">
    <property type="term" value="F:DNA binding"/>
    <property type="evidence" value="ECO:0007669"/>
    <property type="project" value="InterPro"/>
</dbReference>
<keyword evidence="6" id="KW-0548">Nucleotidyltransferase</keyword>
<evidence type="ECO:0000256" key="4">
    <source>
        <dbReference type="ARBA" id="ARBA00022478"/>
    </source>
</evidence>
<dbReference type="SUPFAM" id="SSF56553">
    <property type="entry name" value="Insert subdomain of RNA polymerase alpha subunit"/>
    <property type="match status" value="1"/>
</dbReference>
<evidence type="ECO:0000256" key="9">
    <source>
        <dbReference type="ARBA" id="ARBA00033070"/>
    </source>
</evidence>
<accession>A0A1F7UNQ3</accession>
<dbReference type="SUPFAM" id="SSF55257">
    <property type="entry name" value="RBP11-like subunits of RNA polymerase"/>
    <property type="match status" value="1"/>
</dbReference>
<keyword evidence="7" id="KW-0804">Transcription</keyword>
<dbReference type="Gene3D" id="3.30.1360.10">
    <property type="entry name" value="RNA polymerase, RBP11-like subunit"/>
    <property type="match status" value="1"/>
</dbReference>
<reference evidence="13 14" key="1">
    <citation type="journal article" date="2016" name="Nat. Commun.">
        <title>Thousands of microbial genomes shed light on interconnected biogeochemical processes in an aquifer system.</title>
        <authorList>
            <person name="Anantharaman K."/>
            <person name="Brown C.T."/>
            <person name="Hug L.A."/>
            <person name="Sharon I."/>
            <person name="Castelle C.J."/>
            <person name="Probst A.J."/>
            <person name="Thomas B.C."/>
            <person name="Singh A."/>
            <person name="Wilkins M.J."/>
            <person name="Karaoz U."/>
            <person name="Brodie E.L."/>
            <person name="Williams K.H."/>
            <person name="Hubbard S.S."/>
            <person name="Banfield J.F."/>
        </authorList>
    </citation>
    <scope>NUCLEOTIDE SEQUENCE [LARGE SCALE GENOMIC DNA]</scope>
</reference>
<dbReference type="InterPro" id="IPR036603">
    <property type="entry name" value="RBP11-like"/>
</dbReference>
<dbReference type="FunFam" id="2.170.120.12:FF:000001">
    <property type="entry name" value="DNA-directed RNA polymerase subunit alpha"/>
    <property type="match status" value="1"/>
</dbReference>
<feature type="domain" description="DNA-directed RNA polymerase RpoA/D/Rpb3-type" evidence="12">
    <location>
        <begin position="20"/>
        <end position="228"/>
    </location>
</feature>
<evidence type="ECO:0000256" key="8">
    <source>
        <dbReference type="ARBA" id="ARBA00032524"/>
    </source>
</evidence>